<dbReference type="Gene3D" id="3.40.50.300">
    <property type="entry name" value="P-loop containing nucleotide triphosphate hydrolases"/>
    <property type="match status" value="1"/>
</dbReference>
<protein>
    <submittedName>
        <fullName evidence="1">Alpha-hemolysin translocation ATP-binding protein HlyB</fullName>
    </submittedName>
</protein>
<keyword evidence="1" id="KW-0067">ATP-binding</keyword>
<evidence type="ECO:0000313" key="1">
    <source>
        <dbReference type="EMBL" id="QDL89201.1"/>
    </source>
</evidence>
<keyword evidence="1" id="KW-0614">Plasmid</keyword>
<dbReference type="SUPFAM" id="SSF52540">
    <property type="entry name" value="P-loop containing nucleoside triphosphate hydrolases"/>
    <property type="match status" value="1"/>
</dbReference>
<dbReference type="EMBL" id="MH392236">
    <property type="protein sequence ID" value="QDL89201.1"/>
    <property type="molecule type" value="Genomic_DNA"/>
</dbReference>
<organism evidence="1">
    <name type="scientific">Sym plasmid</name>
    <dbReference type="NCBI Taxonomy" id="28430"/>
    <lineage>
        <taxon>other sequences</taxon>
        <taxon>plasmids</taxon>
    </lineage>
</organism>
<gene>
    <name evidence="1" type="primary">hlyB</name>
    <name evidence="1" type="ORF">pTL25_00034</name>
</gene>
<name>A0A515HIE5_9ZZZZ</name>
<dbReference type="GO" id="GO:0005524">
    <property type="term" value="F:ATP binding"/>
    <property type="evidence" value="ECO:0007669"/>
    <property type="project" value="UniProtKB-KW"/>
</dbReference>
<proteinExistence type="predicted"/>
<keyword evidence="1" id="KW-0547">Nucleotide-binding</keyword>
<accession>A0A515HIE5</accession>
<dbReference type="AlphaFoldDB" id="A0A515HIE5"/>
<geneLocation type="plasmid" evidence="1">
    <name>pTL25</name>
</geneLocation>
<dbReference type="InterPro" id="IPR027417">
    <property type="entry name" value="P-loop_NTPase"/>
</dbReference>
<sequence length="207" mass="22099">MRARVSRDAGSPPLSPPHRHLRHQLRLRHRGVGGGVQPATARPGYVTAPVMNEAASEARKLTAAATSSGSPYRPSGMTLVKAAITSGEEPAVIGFFTGPGAMQLTVALSPAASRAVVRVKPIGAKSASSQLHGRLLRIPAFSSSMRRRVRWATKVRRSSKGTWRRSAAGRTVFIIAHRLSAVRHANRIIMMENGNIAESARSSGSQD</sequence>
<reference evidence="1" key="1">
    <citation type="submission" date="2018-05" db="EMBL/GenBank/DDBJ databases">
        <title>Plant species dependent abundance and diversity of IncP-1 plasmids in the rhizosphere - sequence analysis provides new insights into the role as efficient and dynamic means for rapid bacterial adaptation.</title>
        <authorList>
            <person name="Nour E."/>
            <person name="Shintani M."/>
            <person name="Elsayed T."/>
            <person name="Blau K."/>
            <person name="Jechalke S."/>
            <person name="Sproeer C."/>
            <person name="Bunk B."/>
            <person name="Overmann J."/>
            <person name="Smalla K."/>
        </authorList>
    </citation>
    <scope>NUCLEOTIDE SEQUENCE</scope>
    <source>
        <plasmid evidence="1">pTL25</plasmid>
    </source>
</reference>